<evidence type="ECO:0000256" key="9">
    <source>
        <dbReference type="ARBA" id="ARBA00023014"/>
    </source>
</evidence>
<dbReference type="GO" id="GO:0051539">
    <property type="term" value="F:4 iron, 4 sulfur cluster binding"/>
    <property type="evidence" value="ECO:0007669"/>
    <property type="project" value="UniProtKB-KW"/>
</dbReference>
<dbReference type="OrthoDB" id="9801204at2"/>
<dbReference type="GO" id="GO:0034628">
    <property type="term" value="P:'de novo' NAD+ biosynthetic process from L-aspartate"/>
    <property type="evidence" value="ECO:0007669"/>
    <property type="project" value="TreeGrafter"/>
</dbReference>
<keyword evidence="9" id="KW-0411">Iron-sulfur</keyword>
<dbReference type="Gene3D" id="3.40.50.10800">
    <property type="entry name" value="NadA-like"/>
    <property type="match status" value="3"/>
</dbReference>
<evidence type="ECO:0000256" key="6">
    <source>
        <dbReference type="ARBA" id="ARBA00022679"/>
    </source>
</evidence>
<dbReference type="PANTHER" id="PTHR30573:SF0">
    <property type="entry name" value="QUINOLINATE SYNTHASE, CHLOROPLASTIC"/>
    <property type="match status" value="1"/>
</dbReference>
<keyword evidence="8" id="KW-0408">Iron</keyword>
<dbReference type="AlphaFoldDB" id="A0A1W1ZE04"/>
<dbReference type="SUPFAM" id="SSF142754">
    <property type="entry name" value="NadA-like"/>
    <property type="match status" value="1"/>
</dbReference>
<evidence type="ECO:0000313" key="12">
    <source>
        <dbReference type="Proteomes" id="UP000192790"/>
    </source>
</evidence>
<gene>
    <name evidence="11" type="ORF">SAMN02745168_0976</name>
</gene>
<evidence type="ECO:0000256" key="1">
    <source>
        <dbReference type="ARBA" id="ARBA00001966"/>
    </source>
</evidence>
<dbReference type="GO" id="GO:0008987">
    <property type="term" value="F:quinolinate synthetase A activity"/>
    <property type="evidence" value="ECO:0007669"/>
    <property type="project" value="UniProtKB-UniRule"/>
</dbReference>
<evidence type="ECO:0000256" key="8">
    <source>
        <dbReference type="ARBA" id="ARBA00023004"/>
    </source>
</evidence>
<evidence type="ECO:0000256" key="5">
    <source>
        <dbReference type="ARBA" id="ARBA00022642"/>
    </source>
</evidence>
<comment type="pathway">
    <text evidence="2">Cofactor biosynthesis; NAD(+) biosynthesis; quinolinate from iminoaspartate: step 1/1.</text>
</comment>
<dbReference type="Proteomes" id="UP000192790">
    <property type="component" value="Unassembled WGS sequence"/>
</dbReference>
<proteinExistence type="predicted"/>
<dbReference type="NCBIfam" id="NF006878">
    <property type="entry name" value="PRK09375.1-2"/>
    <property type="match status" value="1"/>
</dbReference>
<keyword evidence="4" id="KW-0004">4Fe-4S</keyword>
<dbReference type="EC" id="2.5.1.72" evidence="3 10"/>
<evidence type="ECO:0000256" key="3">
    <source>
        <dbReference type="ARBA" id="ARBA00012669"/>
    </source>
</evidence>
<keyword evidence="6" id="KW-0808">Transferase</keyword>
<evidence type="ECO:0000256" key="7">
    <source>
        <dbReference type="ARBA" id="ARBA00022723"/>
    </source>
</evidence>
<keyword evidence="7" id="KW-0479">Metal-binding</keyword>
<dbReference type="GO" id="GO:0005829">
    <property type="term" value="C:cytosol"/>
    <property type="evidence" value="ECO:0007669"/>
    <property type="project" value="TreeGrafter"/>
</dbReference>
<name>A0A1W1ZE04_9FIRM</name>
<evidence type="ECO:0000256" key="4">
    <source>
        <dbReference type="ARBA" id="ARBA00022485"/>
    </source>
</evidence>
<dbReference type="PANTHER" id="PTHR30573">
    <property type="entry name" value="QUINOLINATE SYNTHETASE A"/>
    <property type="match status" value="1"/>
</dbReference>
<dbReference type="Pfam" id="PF02445">
    <property type="entry name" value="NadA"/>
    <property type="match status" value="1"/>
</dbReference>
<keyword evidence="5" id="KW-0662">Pyridine nucleotide biosynthesis</keyword>
<dbReference type="RefSeq" id="WP_084233618.1">
    <property type="nucleotide sequence ID" value="NZ_FWXW01000002.1"/>
</dbReference>
<dbReference type="GO" id="GO:0046872">
    <property type="term" value="F:metal ion binding"/>
    <property type="evidence" value="ECO:0007669"/>
    <property type="project" value="UniProtKB-KW"/>
</dbReference>
<dbReference type="EMBL" id="FWXW01000002">
    <property type="protein sequence ID" value="SMC46422.1"/>
    <property type="molecule type" value="Genomic_DNA"/>
</dbReference>
<accession>A0A1W1ZE04</accession>
<organism evidence="11 12">
    <name type="scientific">Papillibacter cinnamivorans DSM 12816</name>
    <dbReference type="NCBI Taxonomy" id="1122930"/>
    <lineage>
        <taxon>Bacteria</taxon>
        <taxon>Bacillati</taxon>
        <taxon>Bacillota</taxon>
        <taxon>Clostridia</taxon>
        <taxon>Eubacteriales</taxon>
        <taxon>Oscillospiraceae</taxon>
        <taxon>Papillibacter</taxon>
    </lineage>
</organism>
<comment type="cofactor">
    <cofactor evidence="1">
        <name>[4Fe-4S] cluster</name>
        <dbReference type="ChEBI" id="CHEBI:49883"/>
    </cofactor>
</comment>
<reference evidence="11 12" key="1">
    <citation type="submission" date="2017-04" db="EMBL/GenBank/DDBJ databases">
        <authorList>
            <person name="Afonso C.L."/>
            <person name="Miller P.J."/>
            <person name="Scott M.A."/>
            <person name="Spackman E."/>
            <person name="Goraichik I."/>
            <person name="Dimitrov K.M."/>
            <person name="Suarez D.L."/>
            <person name="Swayne D.E."/>
        </authorList>
    </citation>
    <scope>NUCLEOTIDE SEQUENCE [LARGE SCALE GENOMIC DNA]</scope>
    <source>
        <strain evidence="11 12">DSM 12816</strain>
    </source>
</reference>
<evidence type="ECO:0000313" key="11">
    <source>
        <dbReference type="EMBL" id="SMC46422.1"/>
    </source>
</evidence>
<evidence type="ECO:0000256" key="10">
    <source>
        <dbReference type="NCBIfam" id="TIGR00550"/>
    </source>
</evidence>
<dbReference type="NCBIfam" id="TIGR00550">
    <property type="entry name" value="nadA"/>
    <property type="match status" value="1"/>
</dbReference>
<sequence>MNETQKRILALKAEKGALILAHYYQTMDIQEIADIVGDSFELAKQAKAAGQQIIVLCGVKFMAESAKILNPGKTVLLPVLDAGCPMADMITPDDVLRLRKEHPDAAVVCYINSSAAVKAVSDICCTSSSAVRVVRSLPQKKIVFIPDKNLGAYVASQVPEKEFVFYNGFCPVHNGVTLRDVLAAKEAHPGAKVLVHPECRPEVLSHADYIGSTKGILEYAAASGADEFVIGTEKGVAERLGSLAPDKRYYVMTDRFTCSDMKKTRLSDVLRCLETGTYEIQMTPEEISAAYQSLDRMIRVP</sequence>
<keyword evidence="12" id="KW-1185">Reference proteome</keyword>
<dbReference type="InterPro" id="IPR003473">
    <property type="entry name" value="NadA"/>
</dbReference>
<dbReference type="STRING" id="1122930.SAMN02745168_0976"/>
<evidence type="ECO:0000256" key="2">
    <source>
        <dbReference type="ARBA" id="ARBA00005065"/>
    </source>
</evidence>
<protein>
    <recommendedName>
        <fullName evidence="3 10">Quinolinate synthase</fullName>
        <ecNumber evidence="3 10">2.5.1.72</ecNumber>
    </recommendedName>
</protein>
<dbReference type="UniPathway" id="UPA00253">
    <property type="reaction ID" value="UER00327"/>
</dbReference>
<dbReference type="InterPro" id="IPR036094">
    <property type="entry name" value="NadA_sf"/>
</dbReference>